<feature type="transmembrane region" description="Helical" evidence="1">
    <location>
        <begin position="242"/>
        <end position="262"/>
    </location>
</feature>
<keyword evidence="4" id="KW-1185">Reference proteome</keyword>
<feature type="transmembrane region" description="Helical" evidence="1">
    <location>
        <begin position="211"/>
        <end position="230"/>
    </location>
</feature>
<dbReference type="OrthoDB" id="69557at2"/>
<reference evidence="2 5" key="2">
    <citation type="submission" date="2020-04" db="EMBL/GenBank/DDBJ databases">
        <authorList>
            <person name="De Canck E."/>
        </authorList>
    </citation>
    <scope>NUCLEOTIDE SEQUENCE [LARGE SCALE GENOMIC DNA]</scope>
    <source>
        <strain evidence="2 5">LMG 27174</strain>
    </source>
</reference>
<feature type="transmembrane region" description="Helical" evidence="1">
    <location>
        <begin position="138"/>
        <end position="160"/>
    </location>
</feature>
<feature type="transmembrane region" description="Helical" evidence="1">
    <location>
        <begin position="75"/>
        <end position="94"/>
    </location>
</feature>
<dbReference type="RefSeq" id="WP_102636667.1">
    <property type="nucleotide sequence ID" value="NZ_CADIJZ010000056.1"/>
</dbReference>
<dbReference type="AlphaFoldDB" id="A0A2N7VPC9"/>
<keyword evidence="1" id="KW-0812">Transmembrane</keyword>
<feature type="transmembrane region" description="Helical" evidence="1">
    <location>
        <begin position="106"/>
        <end position="126"/>
    </location>
</feature>
<dbReference type="EMBL" id="CADIJZ010000056">
    <property type="protein sequence ID" value="CAB3743245.1"/>
    <property type="molecule type" value="Genomic_DNA"/>
</dbReference>
<evidence type="ECO:0000313" key="2">
    <source>
        <dbReference type="EMBL" id="CAB3743245.1"/>
    </source>
</evidence>
<keyword evidence="1" id="KW-1133">Transmembrane helix</keyword>
<evidence type="ECO:0000313" key="3">
    <source>
        <dbReference type="EMBL" id="PMS19011.1"/>
    </source>
</evidence>
<dbReference type="Proteomes" id="UP000494205">
    <property type="component" value="Unassembled WGS sequence"/>
</dbReference>
<protein>
    <submittedName>
        <fullName evidence="2">Uncharacterized protein</fullName>
    </submittedName>
</protein>
<dbReference type="EMBL" id="PNXY01000062">
    <property type="protein sequence ID" value="PMS19011.1"/>
    <property type="molecule type" value="Genomic_DNA"/>
</dbReference>
<feature type="transmembrane region" description="Helical" evidence="1">
    <location>
        <begin position="6"/>
        <end position="24"/>
    </location>
</feature>
<feature type="transmembrane region" description="Helical" evidence="1">
    <location>
        <begin position="172"/>
        <end position="191"/>
    </location>
</feature>
<keyword evidence="1" id="KW-0472">Membrane</keyword>
<accession>A0A2N7VPC9</accession>
<name>A0A2N7VPC9_9BURK</name>
<reference evidence="3 4" key="1">
    <citation type="submission" date="2018-01" db="EMBL/GenBank/DDBJ databases">
        <title>Whole genome analyses suggest that Burkholderia sensu lato contains two further novel genera in the rhizoxinica-symbiotica group Mycetohabitans gen. nov., and Trinickia gen. nov.: implications for the evolution of diazotrophy and nodulation in the Burkholderiaceae.</title>
        <authorList>
            <person name="Estrada-de los Santos P."/>
            <person name="Palmer M."/>
            <person name="Chavez-Ramirez B."/>
            <person name="Beukes C."/>
            <person name="Steenkamp E.T."/>
            <person name="Hirsch A.M."/>
            <person name="Manyaka P."/>
            <person name="Maluk M."/>
            <person name="Lafos M."/>
            <person name="Crook M."/>
            <person name="Gross E."/>
            <person name="Simon M.F."/>
            <person name="Bueno dos Reis Junior F."/>
            <person name="Poole P.S."/>
            <person name="Venter S.N."/>
            <person name="James E.K."/>
        </authorList>
    </citation>
    <scope>NUCLEOTIDE SEQUENCE [LARGE SCALE GENOMIC DNA]</scope>
    <source>
        <strain evidence="3 4">WSM 3937</strain>
    </source>
</reference>
<evidence type="ECO:0000256" key="1">
    <source>
        <dbReference type="SAM" id="Phobius"/>
    </source>
</evidence>
<evidence type="ECO:0000313" key="5">
    <source>
        <dbReference type="Proteomes" id="UP000494205"/>
    </source>
</evidence>
<evidence type="ECO:0000313" key="4">
    <source>
        <dbReference type="Proteomes" id="UP000235659"/>
    </source>
</evidence>
<feature type="transmembrane region" description="Helical" evidence="1">
    <location>
        <begin position="282"/>
        <end position="300"/>
    </location>
</feature>
<sequence>MTKQTRTIDIAIGCGLAVAGIAIMRAGGRKAQRSPVHTHIDTARMFNGSSALLALSVLTDSATEHYRGSFDNPAMYTPLVVSTLALFAGLHGGSDRQPARHPVRNSIYAGAALAGIAGTGFHLYNITKRPGGWSWHNLFYAAPIGAPMALLLSGTLGAVAERLRDEPAHEPCLFGMPAGQALALVTSAGIAGTLGEVALLHFRGSFQNPAMYAPIVVAPIASALLVDAALAHPREHWFTRLWLRVTTALGFIGVGFHARGVARAQGGWRNWSQNLFNGPPLPAPPSFSALALAGLAALRLRETEK</sequence>
<dbReference type="Proteomes" id="UP000235659">
    <property type="component" value="Unassembled WGS sequence"/>
</dbReference>
<gene>
    <name evidence="3" type="ORF">C0Z16_35655</name>
    <name evidence="2" type="ORF">LMG27174_06958</name>
</gene>
<organism evidence="2 5">
    <name type="scientific">Paraburkholderia rhynchosiae</name>
    <dbReference type="NCBI Taxonomy" id="487049"/>
    <lineage>
        <taxon>Bacteria</taxon>
        <taxon>Pseudomonadati</taxon>
        <taxon>Pseudomonadota</taxon>
        <taxon>Betaproteobacteria</taxon>
        <taxon>Burkholderiales</taxon>
        <taxon>Burkholderiaceae</taxon>
        <taxon>Paraburkholderia</taxon>
    </lineage>
</organism>
<proteinExistence type="predicted"/>